<organism evidence="2 3">
    <name type="scientific">Comamonas serinivorans</name>
    <dbReference type="NCBI Taxonomy" id="1082851"/>
    <lineage>
        <taxon>Bacteria</taxon>
        <taxon>Pseudomonadati</taxon>
        <taxon>Pseudomonadota</taxon>
        <taxon>Betaproteobacteria</taxon>
        <taxon>Burkholderiales</taxon>
        <taxon>Comamonadaceae</taxon>
        <taxon>Comamonas</taxon>
    </lineage>
</organism>
<protein>
    <submittedName>
        <fullName evidence="2">Uncharacterized protein</fullName>
    </submittedName>
</protein>
<proteinExistence type="predicted"/>
<evidence type="ECO:0000313" key="2">
    <source>
        <dbReference type="EMBL" id="ARU03954.1"/>
    </source>
</evidence>
<name>A0A1Y0EJX7_9BURK</name>
<sequence length="101" mass="10753">MGTGFTSAAVTLNASVTLAVYAGVAPSLSTTTTTENDPDCVGVPDSPHTHLIVRERDDTGKDLVIAGDYIADGFRHRDLLGLVETVFPRRRRVAVLCGVRV</sequence>
<dbReference type="OrthoDB" id="9809969at2"/>
<keyword evidence="3" id="KW-1185">Reference proteome</keyword>
<dbReference type="RefSeq" id="WP_087277575.1">
    <property type="nucleotide sequence ID" value="NZ_CP021455.1"/>
</dbReference>
<gene>
    <name evidence="2" type="ORF">CCO03_04035</name>
</gene>
<reference evidence="2 3" key="1">
    <citation type="submission" date="2017-05" db="EMBL/GenBank/DDBJ databases">
        <authorList>
            <person name="Song R."/>
            <person name="Chenine A.L."/>
            <person name="Ruprecht R.M."/>
        </authorList>
    </citation>
    <scope>NUCLEOTIDE SEQUENCE [LARGE SCALE GENOMIC DNA]</scope>
    <source>
        <strain evidence="2 3">DSM 26136</strain>
    </source>
</reference>
<evidence type="ECO:0000313" key="3">
    <source>
        <dbReference type="Proteomes" id="UP000196138"/>
    </source>
</evidence>
<keyword evidence="1" id="KW-0732">Signal</keyword>
<dbReference type="EMBL" id="CP021455">
    <property type="protein sequence ID" value="ARU03954.1"/>
    <property type="molecule type" value="Genomic_DNA"/>
</dbReference>
<dbReference type="AlphaFoldDB" id="A0A1Y0EJX7"/>
<accession>A0A1Y0EJX7</accession>
<feature type="chain" id="PRO_5012801616" evidence="1">
    <location>
        <begin position="23"/>
        <end position="101"/>
    </location>
</feature>
<dbReference type="KEGG" id="cser:CCO03_04035"/>
<dbReference type="Proteomes" id="UP000196138">
    <property type="component" value="Chromosome"/>
</dbReference>
<evidence type="ECO:0000256" key="1">
    <source>
        <dbReference type="SAM" id="SignalP"/>
    </source>
</evidence>
<feature type="signal peptide" evidence="1">
    <location>
        <begin position="1"/>
        <end position="22"/>
    </location>
</feature>